<keyword evidence="2" id="KW-1185">Reference proteome</keyword>
<dbReference type="NCBIfam" id="TIGR02241">
    <property type="entry name" value="conserved hypothetical phage tail region protein"/>
    <property type="match status" value="1"/>
</dbReference>
<evidence type="ECO:0000313" key="1">
    <source>
        <dbReference type="EMBL" id="SDO86090.1"/>
    </source>
</evidence>
<sequence>MALSMSAMLALTVRFHVSVDGVDLGGWARCKGLAVKFNPYKVKEGANYLYEPILPGHLEYPEVTLERAMDKAGADSVQKWLRDRANGWVQSMIGAPGGTAQITLYDAHAKEVSSWQLRNVYPSSWKGPDLDAMTLGIAIESLTLVHEGFL</sequence>
<evidence type="ECO:0000313" key="2">
    <source>
        <dbReference type="Proteomes" id="UP000199651"/>
    </source>
</evidence>
<reference evidence="2" key="1">
    <citation type="submission" date="2016-10" db="EMBL/GenBank/DDBJ databases">
        <authorList>
            <person name="Varghese N."/>
            <person name="Submissions S."/>
        </authorList>
    </citation>
    <scope>NUCLEOTIDE SEQUENCE [LARGE SCALE GENOMIC DNA]</scope>
    <source>
        <strain evidence="2">IBRC-M 10655</strain>
    </source>
</reference>
<dbReference type="Proteomes" id="UP000199651">
    <property type="component" value="Unassembled WGS sequence"/>
</dbReference>
<proteinExistence type="predicted"/>
<dbReference type="PANTHER" id="PTHR38009">
    <property type="entry name" value="CONSERVED HYPOTHETICAL PHAGE TAIL PROTEIN"/>
    <property type="match status" value="1"/>
</dbReference>
<gene>
    <name evidence="1" type="ORF">SAMN05192558_105134</name>
</gene>
<dbReference type="STRING" id="504798.SAMN05421871_102184"/>
<dbReference type="GO" id="GO:0005198">
    <property type="term" value="F:structural molecule activity"/>
    <property type="evidence" value="ECO:0007669"/>
    <property type="project" value="InterPro"/>
</dbReference>
<dbReference type="RefSeq" id="WP_091374693.1">
    <property type="nucleotide sequence ID" value="NZ_FNDV01000002.1"/>
</dbReference>
<dbReference type="Pfam" id="PF06841">
    <property type="entry name" value="Phage_T4_gp19"/>
    <property type="match status" value="1"/>
</dbReference>
<dbReference type="OrthoDB" id="9799891at2"/>
<protein>
    <submittedName>
        <fullName evidence="1">Conserved hypothetical phage tail region protein</fullName>
    </submittedName>
</protein>
<dbReference type="EMBL" id="FNJB01000005">
    <property type="protein sequence ID" value="SDO86090.1"/>
    <property type="molecule type" value="Genomic_DNA"/>
</dbReference>
<dbReference type="InterPro" id="IPR011747">
    <property type="entry name" value="CHP02241"/>
</dbReference>
<dbReference type="PANTHER" id="PTHR38009:SF1">
    <property type="entry name" value="CONSERVED HYPOTHETICAL PHAGE TAIL PROTEIN"/>
    <property type="match status" value="1"/>
</dbReference>
<accession>A0A1H0N144</accession>
<dbReference type="AlphaFoldDB" id="A0A1H0N144"/>
<name>A0A1H0N144_9PSEU</name>
<organism evidence="1 2">
    <name type="scientific">Actinokineospora alba</name>
    <dbReference type="NCBI Taxonomy" id="504798"/>
    <lineage>
        <taxon>Bacteria</taxon>
        <taxon>Bacillati</taxon>
        <taxon>Actinomycetota</taxon>
        <taxon>Actinomycetes</taxon>
        <taxon>Pseudonocardiales</taxon>
        <taxon>Pseudonocardiaceae</taxon>
        <taxon>Actinokineospora</taxon>
    </lineage>
</organism>
<dbReference type="InterPro" id="IPR010667">
    <property type="entry name" value="Phage_T4_Gp19"/>
</dbReference>